<dbReference type="InParanoid" id="E3NFI2"/>
<evidence type="ECO:0008006" key="4">
    <source>
        <dbReference type="Google" id="ProtNLM"/>
    </source>
</evidence>
<feature type="region of interest" description="Disordered" evidence="1">
    <location>
        <begin position="238"/>
        <end position="259"/>
    </location>
</feature>
<evidence type="ECO:0000313" key="2">
    <source>
        <dbReference type="EMBL" id="EFO96109.1"/>
    </source>
</evidence>
<accession>E3NFI2</accession>
<gene>
    <name evidence="2" type="ORF">CRE_18251</name>
</gene>
<sequence length="636" mass="73323">MSQHPARRSANIWPFHTTSKLLKIIYQETEKSESFISLRRACKPFTHLNEKIRRRFPLKDVVAKAHEFLTTSTIMCDEFNIDAQQKAKMLYKLQIRPHDDFLKLIMDHPEIADGKCGAWFASMNLYSNMQVKEEIFENNQEREISDYTMDTREVAVGYKHVDDFVMQGDANSRFFTPEWNTNMHENETAPTSQFYQVIEKEIAGNLKYASSAEHMDIEDEHIDILTIEDTPYPETWHSEKSVTMPENTTPPPTTPSKRVQEKLMRNSEELEFTKKIETSPVNNLFSTATEALNMEEESETSPELDAKLILDFIKAVDNTYSRNPHCRDLLKYCNHFVSYCTTGLTAETLEYKVRYAFARQDEIFDSWDVNLCCRMIKTFEFRLGKRLQEKIRKENELWWHQYLLHSSHKIEPEAISPLPKLSELEDSSPSIPEKQPSKKPARKKPSHRKPKEKKGTTKKSTPKTSPVYNFLDPQSNLVPNPNACESVNAQHVLYSLKVYINRMESPLFTPFTKEVDAAIKNSPVNRFISGAKLIQLIMGTVEYVTSKSRFIKGGDTSGAVSVTKMLTGLHSFASSFEFAGLQKVLHDINQAKLELENSESKVPFGNVLILFKSFFFATDPHEVFKIFNELPLIFSV</sequence>
<protein>
    <recommendedName>
        <fullName evidence="4">SPK domain-containing protein</fullName>
    </recommendedName>
</protein>
<name>E3NFI2_CAERE</name>
<dbReference type="Proteomes" id="UP000008281">
    <property type="component" value="Unassembled WGS sequence"/>
</dbReference>
<organism evidence="3">
    <name type="scientific">Caenorhabditis remanei</name>
    <name type="common">Caenorhabditis vulgaris</name>
    <dbReference type="NCBI Taxonomy" id="31234"/>
    <lineage>
        <taxon>Eukaryota</taxon>
        <taxon>Metazoa</taxon>
        <taxon>Ecdysozoa</taxon>
        <taxon>Nematoda</taxon>
        <taxon>Chromadorea</taxon>
        <taxon>Rhabditida</taxon>
        <taxon>Rhabditina</taxon>
        <taxon>Rhabditomorpha</taxon>
        <taxon>Rhabditoidea</taxon>
        <taxon>Rhabditidae</taxon>
        <taxon>Peloderinae</taxon>
        <taxon>Caenorhabditis</taxon>
    </lineage>
</organism>
<proteinExistence type="predicted"/>
<keyword evidence="3" id="KW-1185">Reference proteome</keyword>
<dbReference type="EMBL" id="DS268637">
    <property type="protein sequence ID" value="EFO96109.1"/>
    <property type="molecule type" value="Genomic_DNA"/>
</dbReference>
<feature type="compositionally biased region" description="Basic residues" evidence="1">
    <location>
        <begin position="437"/>
        <end position="461"/>
    </location>
</feature>
<evidence type="ECO:0000256" key="1">
    <source>
        <dbReference type="SAM" id="MobiDB-lite"/>
    </source>
</evidence>
<dbReference type="AlphaFoldDB" id="E3NFI2"/>
<evidence type="ECO:0000313" key="3">
    <source>
        <dbReference type="Proteomes" id="UP000008281"/>
    </source>
</evidence>
<dbReference type="HOGENOM" id="CLU_430378_0_0_1"/>
<reference evidence="2" key="1">
    <citation type="submission" date="2007-07" db="EMBL/GenBank/DDBJ databases">
        <title>PCAP assembly of the Caenorhabditis remanei genome.</title>
        <authorList>
            <consortium name="The Caenorhabditis remanei Sequencing Consortium"/>
            <person name="Wilson R.K."/>
        </authorList>
    </citation>
    <scope>NUCLEOTIDE SEQUENCE [LARGE SCALE GENOMIC DNA]</scope>
    <source>
        <strain evidence="2">PB4641</strain>
    </source>
</reference>
<feature type="region of interest" description="Disordered" evidence="1">
    <location>
        <begin position="421"/>
        <end position="468"/>
    </location>
</feature>